<feature type="transmembrane region" description="Helical" evidence="2">
    <location>
        <begin position="145"/>
        <end position="169"/>
    </location>
</feature>
<evidence type="ECO:0000256" key="1">
    <source>
        <dbReference type="SAM" id="MobiDB-lite"/>
    </source>
</evidence>
<feature type="compositionally biased region" description="Polar residues" evidence="1">
    <location>
        <begin position="276"/>
        <end position="293"/>
    </location>
</feature>
<name>A0A8X7T518_9BASI</name>
<feature type="transmembrane region" description="Helical" evidence="2">
    <location>
        <begin position="80"/>
        <end position="100"/>
    </location>
</feature>
<reference evidence="3" key="1">
    <citation type="submission" date="2016-04" db="EMBL/GenBank/DDBJ databases">
        <authorList>
            <person name="Nguyen H.D."/>
            <person name="Samba Siva P."/>
            <person name="Cullis J."/>
            <person name="Levesque C.A."/>
            <person name="Hambleton S."/>
        </authorList>
    </citation>
    <scope>NUCLEOTIDE SEQUENCE</scope>
    <source>
        <strain evidence="3">DAOMC 236422</strain>
    </source>
</reference>
<sequence length="351" mass="36108">MERGYDGANSAGGGTNGGPSGSAARLPAIGYTALGSVLILEDHLPPPWQESASSNLPTLLLSHTLLAFLASLFRIQPNYAFPLSLAGLIIVSTSSSLLASHPASTGHGSTSSTFLVSVFTLLLLLSAPFDLLWLWNHLSSTETRFIVILATMLSLLLKPLTLLTLAQLLRNQGVLEAPSSVGNNTFGSLGAASSLGAYWNQQRGDPGSNGGALGGGGGGAGGRPSFMDQPGQGTGAMPRSWSAAQPRQQQPQYSRPQPERGPSASASAGAPIRPVSTASSTNTDRFTEGYQTYDSDEDDAALLTADGGLAIPGAERHAGHGQQVTEADALPISASFAREAGFTTVPAPQQS</sequence>
<evidence type="ECO:0000256" key="2">
    <source>
        <dbReference type="SAM" id="Phobius"/>
    </source>
</evidence>
<dbReference type="AlphaFoldDB" id="A0A8X7T518"/>
<dbReference type="Proteomes" id="UP000078113">
    <property type="component" value="Unassembled WGS sequence"/>
</dbReference>
<keyword evidence="4" id="KW-1185">Reference proteome</keyword>
<accession>A0A8X7T518</accession>
<keyword evidence="2" id="KW-0472">Membrane</keyword>
<feature type="region of interest" description="Disordered" evidence="1">
    <location>
        <begin position="200"/>
        <end position="294"/>
    </location>
</feature>
<proteinExistence type="predicted"/>
<dbReference type="EMBL" id="LWDG02000154">
    <property type="protein sequence ID" value="KAE8268393.1"/>
    <property type="molecule type" value="Genomic_DNA"/>
</dbReference>
<evidence type="ECO:0000313" key="3">
    <source>
        <dbReference type="EMBL" id="KAE8268393.1"/>
    </source>
</evidence>
<evidence type="ECO:0000313" key="4">
    <source>
        <dbReference type="Proteomes" id="UP000078113"/>
    </source>
</evidence>
<keyword evidence="2" id="KW-0812">Transmembrane</keyword>
<feature type="compositionally biased region" description="Low complexity" evidence="1">
    <location>
        <begin position="242"/>
        <end position="271"/>
    </location>
</feature>
<feature type="compositionally biased region" description="Gly residues" evidence="1">
    <location>
        <begin position="207"/>
        <end position="222"/>
    </location>
</feature>
<protein>
    <submittedName>
        <fullName evidence="3">Uncharacterized protein</fullName>
    </submittedName>
</protein>
<reference evidence="3" key="2">
    <citation type="journal article" date="2019" name="IMA Fungus">
        <title>Genome sequencing and comparison of five Tilletia species to identify candidate genes for the detection of regulated species infecting wheat.</title>
        <authorList>
            <person name="Nguyen H.D.T."/>
            <person name="Sultana T."/>
            <person name="Kesanakurti P."/>
            <person name="Hambleton S."/>
        </authorList>
    </citation>
    <scope>NUCLEOTIDE SEQUENCE</scope>
    <source>
        <strain evidence="3">DAOMC 236422</strain>
    </source>
</reference>
<organism evidence="3 4">
    <name type="scientific">Tilletia walkeri</name>
    <dbReference type="NCBI Taxonomy" id="117179"/>
    <lineage>
        <taxon>Eukaryota</taxon>
        <taxon>Fungi</taxon>
        <taxon>Dikarya</taxon>
        <taxon>Basidiomycota</taxon>
        <taxon>Ustilaginomycotina</taxon>
        <taxon>Exobasidiomycetes</taxon>
        <taxon>Tilletiales</taxon>
        <taxon>Tilletiaceae</taxon>
        <taxon>Tilletia</taxon>
    </lineage>
</organism>
<keyword evidence="2" id="KW-1133">Transmembrane helix</keyword>
<gene>
    <name evidence="3" type="ORF">A4X09_0g3948</name>
</gene>
<comment type="caution">
    <text evidence="3">The sequence shown here is derived from an EMBL/GenBank/DDBJ whole genome shotgun (WGS) entry which is preliminary data.</text>
</comment>
<feature type="transmembrane region" description="Helical" evidence="2">
    <location>
        <begin position="112"/>
        <end position="133"/>
    </location>
</feature>